<evidence type="ECO:0008006" key="9">
    <source>
        <dbReference type="Google" id="ProtNLM"/>
    </source>
</evidence>
<dbReference type="EMBL" id="JANHNZ010000004">
    <property type="protein sequence ID" value="MCQ9209951.1"/>
    <property type="molecule type" value="Genomic_DNA"/>
</dbReference>
<evidence type="ECO:0000256" key="1">
    <source>
        <dbReference type="ARBA" id="ARBA00004651"/>
    </source>
</evidence>
<feature type="transmembrane region" description="Helical" evidence="6">
    <location>
        <begin position="116"/>
        <end position="138"/>
    </location>
</feature>
<reference evidence="7" key="3">
    <citation type="journal article" date="2023" name="Microbiol. Resour. Announc.">
        <title>Draft Genome Sequence of Granulicatella sp. Strain S8, Isolated from a Marine Fish, Seriola quinqueradiata.</title>
        <authorList>
            <person name="Lee M."/>
            <person name="Farooq A."/>
            <person name="Jeong J.B."/>
            <person name="Jung M.Y."/>
        </authorList>
    </citation>
    <scope>NUCLEOTIDE SEQUENCE</scope>
    <source>
        <strain evidence="7">S8</strain>
    </source>
</reference>
<keyword evidence="4 6" id="KW-1133">Transmembrane helix</keyword>
<name>A0ABT1WN46_9LACT</name>
<dbReference type="PANTHER" id="PTHR30250">
    <property type="entry name" value="PST FAMILY PREDICTED COLANIC ACID TRANSPORTER"/>
    <property type="match status" value="1"/>
</dbReference>
<keyword evidence="5 6" id="KW-0472">Membrane</keyword>
<keyword evidence="3 6" id="KW-0812">Transmembrane</keyword>
<comment type="caution">
    <text evidence="7">The sequence shown here is derived from an EMBL/GenBank/DDBJ whole genome shotgun (WGS) entry which is preliminary data.</text>
</comment>
<evidence type="ECO:0000256" key="2">
    <source>
        <dbReference type="ARBA" id="ARBA00022475"/>
    </source>
</evidence>
<feature type="transmembrane region" description="Helical" evidence="6">
    <location>
        <begin position="362"/>
        <end position="381"/>
    </location>
</feature>
<keyword evidence="8" id="KW-1185">Reference proteome</keyword>
<evidence type="ECO:0000256" key="6">
    <source>
        <dbReference type="SAM" id="Phobius"/>
    </source>
</evidence>
<reference evidence="7" key="2">
    <citation type="journal article" date="2023" name="Curr. Microbiol.">
        <title>Granulicatella seriolae sp. nov., a Novel Facultative Anaerobe Isolated from Yellowtail Marine Fish.</title>
        <authorList>
            <person name="Lee M."/>
            <person name="Choi Y.J."/>
            <person name="Farooq A."/>
            <person name="Jeong J.B."/>
            <person name="Jung M.Y."/>
        </authorList>
    </citation>
    <scope>NUCLEOTIDE SEQUENCE</scope>
    <source>
        <strain evidence="7">S8</strain>
    </source>
</reference>
<accession>A0ABT1WN46</accession>
<sequence>MNDRLKRILANFGYLVSSNLLTVFISSFAILILPKLIGVAAYGYWQLYIFYAAYVGFFHLGWVDGIYLKYGGSSYSDLDKPKFYSQFVTFNFFLSFLAIGVLIFSQIFVIEPDRKFIFAMFALNILITNSRTYIVSLLQATNKIKLSSFILINDRVIYISLLLFLLAIGNRNYQVMVLSDVVAKLISLLYGVYICRDVLWLNIKYYSLDIWESIDNIRVGSQLMLSNVASMLIIGIVRFGVEKNWDIETFGKISLTLSISNLMMTFINAVGIVVFPLIKRVSQEQFRKIYSLLQNILMPGMFIILLLYFPLRIILNAWLPNYSESLAYMALVFPMSVYEGKMALLIGTYLKALRMEKDIFKVNFIAMMFSIFLTILTTVVFKNLEAALISIVILLALRSIIAELILAKRLQISVSRDILYELALTVIFIFVGWNFSIPLAAAIYVVVVAIYLVVKKNDIVQSFKQLKEI</sequence>
<organism evidence="7 8">
    <name type="scientific">Granulicatella seriolae</name>
    <dbReference type="NCBI Taxonomy" id="2967226"/>
    <lineage>
        <taxon>Bacteria</taxon>
        <taxon>Bacillati</taxon>
        <taxon>Bacillota</taxon>
        <taxon>Bacilli</taxon>
        <taxon>Lactobacillales</taxon>
        <taxon>Carnobacteriaceae</taxon>
        <taxon>Granulicatella</taxon>
    </lineage>
</organism>
<dbReference type="Proteomes" id="UP001059480">
    <property type="component" value="Unassembled WGS sequence"/>
</dbReference>
<evidence type="ECO:0000256" key="3">
    <source>
        <dbReference type="ARBA" id="ARBA00022692"/>
    </source>
</evidence>
<keyword evidence="2" id="KW-1003">Cell membrane</keyword>
<comment type="subcellular location">
    <subcellularLocation>
        <location evidence="1">Cell membrane</location>
        <topology evidence="1">Multi-pass membrane protein</topology>
    </subcellularLocation>
</comment>
<dbReference type="InterPro" id="IPR050833">
    <property type="entry name" value="Poly_Biosynth_Transport"/>
</dbReference>
<feature type="transmembrane region" description="Helical" evidence="6">
    <location>
        <begin position="253"/>
        <end position="275"/>
    </location>
</feature>
<feature type="transmembrane region" description="Helical" evidence="6">
    <location>
        <begin position="12"/>
        <end position="33"/>
    </location>
</feature>
<reference evidence="7" key="1">
    <citation type="submission" date="2022-07" db="EMBL/GenBank/DDBJ databases">
        <authorList>
            <person name="Jung M.-Y."/>
            <person name="Lee M."/>
        </authorList>
    </citation>
    <scope>NUCLEOTIDE SEQUENCE</scope>
    <source>
        <strain evidence="7">S8</strain>
    </source>
</reference>
<feature type="transmembrane region" description="Helical" evidence="6">
    <location>
        <begin position="223"/>
        <end position="241"/>
    </location>
</feature>
<feature type="transmembrane region" description="Helical" evidence="6">
    <location>
        <begin position="181"/>
        <end position="203"/>
    </location>
</feature>
<feature type="transmembrane region" description="Helical" evidence="6">
    <location>
        <begin position="327"/>
        <end position="350"/>
    </location>
</feature>
<feature type="transmembrane region" description="Helical" evidence="6">
    <location>
        <begin position="45"/>
        <end position="67"/>
    </location>
</feature>
<gene>
    <name evidence="7" type="ORF">NPA36_05235</name>
</gene>
<evidence type="ECO:0000313" key="7">
    <source>
        <dbReference type="EMBL" id="MCQ9209951.1"/>
    </source>
</evidence>
<feature type="transmembrane region" description="Helical" evidence="6">
    <location>
        <begin position="387"/>
        <end position="406"/>
    </location>
</feature>
<feature type="transmembrane region" description="Helical" evidence="6">
    <location>
        <begin position="439"/>
        <end position="454"/>
    </location>
</feature>
<dbReference type="PANTHER" id="PTHR30250:SF11">
    <property type="entry name" value="O-ANTIGEN TRANSPORTER-RELATED"/>
    <property type="match status" value="1"/>
</dbReference>
<evidence type="ECO:0000313" key="8">
    <source>
        <dbReference type="Proteomes" id="UP001059480"/>
    </source>
</evidence>
<dbReference type="RefSeq" id="WP_256945067.1">
    <property type="nucleotide sequence ID" value="NZ_JANHNZ010000004.1"/>
</dbReference>
<proteinExistence type="predicted"/>
<evidence type="ECO:0000256" key="4">
    <source>
        <dbReference type="ARBA" id="ARBA00022989"/>
    </source>
</evidence>
<protein>
    <recommendedName>
        <fullName evidence="9">Membrane protein involved in the export of O-antigen and teichoic acid</fullName>
    </recommendedName>
</protein>
<feature type="transmembrane region" description="Helical" evidence="6">
    <location>
        <begin position="150"/>
        <end position="169"/>
    </location>
</feature>
<feature type="transmembrane region" description="Helical" evidence="6">
    <location>
        <begin position="88"/>
        <end position="110"/>
    </location>
</feature>
<feature type="transmembrane region" description="Helical" evidence="6">
    <location>
        <begin position="296"/>
        <end position="315"/>
    </location>
</feature>
<evidence type="ECO:0000256" key="5">
    <source>
        <dbReference type="ARBA" id="ARBA00023136"/>
    </source>
</evidence>